<dbReference type="SMART" id="SM00382">
    <property type="entry name" value="AAA"/>
    <property type="match status" value="2"/>
</dbReference>
<keyword evidence="6" id="KW-0067">ATP-binding</keyword>
<accession>A0A395T2C7</accession>
<dbReference type="PROSITE" id="PS00211">
    <property type="entry name" value="ABC_TRANSPORTER_1"/>
    <property type="match status" value="2"/>
</dbReference>
<evidence type="ECO:0000313" key="14">
    <source>
        <dbReference type="Proteomes" id="UP000266234"/>
    </source>
</evidence>
<dbReference type="Pfam" id="PF00664">
    <property type="entry name" value="ABC_membrane"/>
    <property type="match status" value="2"/>
</dbReference>
<dbReference type="InterPro" id="IPR017871">
    <property type="entry name" value="ABC_transporter-like_CS"/>
</dbReference>
<dbReference type="FunFam" id="1.20.1560.10:FF:000057">
    <property type="entry name" value="ABC multidrug transporter SitT"/>
    <property type="match status" value="1"/>
</dbReference>
<keyword evidence="8 10" id="KW-0472">Membrane</keyword>
<dbReference type="GO" id="GO:0016887">
    <property type="term" value="F:ATP hydrolysis activity"/>
    <property type="evidence" value="ECO:0007669"/>
    <property type="project" value="InterPro"/>
</dbReference>
<feature type="transmembrane region" description="Helical" evidence="10">
    <location>
        <begin position="200"/>
        <end position="219"/>
    </location>
</feature>
<feature type="domain" description="ABC transmembrane type-1" evidence="12">
    <location>
        <begin position="695"/>
        <end position="980"/>
    </location>
</feature>
<keyword evidence="5" id="KW-0547">Nucleotide-binding</keyword>
<evidence type="ECO:0000259" key="11">
    <source>
        <dbReference type="PROSITE" id="PS50893"/>
    </source>
</evidence>
<dbReference type="InterPro" id="IPR039421">
    <property type="entry name" value="Type_1_exporter"/>
</dbReference>
<sequence length="1266" mass="138636">MDTETEKMTRTSVEGSTTTITKQDEGERQAKLGDLWRAFQFADRLDWALNLTSLICSIASGAAMPLMTIVFGQFTGRFADFAGGSVDPDEFKSDVNSFVLWFIYLFVGKFVLAYIATTAITISGIRTTRVLRQKFLEKLLRTEIWYFDTANVGSPATQMTTNVTRINQGIAEKLSLLVQGLAMFVSAFVVAIAVQWKLALITLTVVPLFFIIMGVGMTLDAPIEAKVTGTYSQANVFAQEVMASIRTVHAFWAQGRMSERYHAYLQEAHTHGKKKSMIYGVMSSSTYFCMYSGNALAFWQGFRMYRSGEIDSVGTVFTVVLSVLLASSSIGLLYPQVPALANGAAAASELFKIFDKPSLLDPLSEEGHIPETCNGHIQAENISFSYPSRPDTQVLKDISLNIPAGKTTAFVGASGSGKSTIIGLLQRWYMPSSGRLLLDGVDISTLNVKWYRSQMALVQQEPVLFRGTVFENVAKGFTDNQKALPIEEQRKLVQEACEASYAHEFIQNLERGYDTYLGERGGTLSGGQKQRVAIARSVVSNPKILLLDEATSALDPNAERVVQKALSRVSQQRTTLVIAHRLSTIKDADNIVVISAGQVVEQGTHDDLLALDSHYARLIRAQNLAVTEHEVKASIDVKERYDEFDTDDSIGRVMTAQTHKSVAVKGDESKPKDRSILSSIYLVVKEQRALLPHIIIAALGCSIAAATWPGQAILFSRIITAFSVETSSSDVNFYALMFFVIALGNLVAYGIIGYIANHVAQAISYQYRLELFTRMVGLDIEFFDRPENSSGALASTLSSVPTHLQELLGLNIFVILVMVVNITASSILALAYGWKLALVMVFAGLPLLMGSGYFKVRLESRLHESNEARFRESASLASEAVSALRTVASLTAETDFIVQYSETLSSIVVKSIKSLSVSMIAYAFSQSVEFLVMALGFWYGSQLMASGEYSAEQFFLIFMGVLFAGQAAGQLFANLGSLTMAKGAANYLFNLREEKPVISETDDNKDKGPDFHESIGVNDVHFKYKNRSTKVLHGLSMNIDPSQFVAVVGPSGCGKSTLISLLERYYDPTSGKICVGEQDIKNLSPRLFRSQMSMVQQEPILYEGSVRDNILMGLDSDTDDSIDGRLNEAARQANVLDFVSSLPEGFNTPCGARGTAFSGGQRQRIAIARALIRKPKLLLLDEATSALDTHSEKMVQDALEQTRNASGCSVIAVAHRLSTIRGADIIFVLVGGRVAEVGTHEELQARRGVYADMCKAQSLDRETGDS</sequence>
<dbReference type="Proteomes" id="UP000266234">
    <property type="component" value="Unassembled WGS sequence"/>
</dbReference>
<organism evidence="13 14">
    <name type="scientific">Fusarium longipes</name>
    <dbReference type="NCBI Taxonomy" id="694270"/>
    <lineage>
        <taxon>Eukaryota</taxon>
        <taxon>Fungi</taxon>
        <taxon>Dikarya</taxon>
        <taxon>Ascomycota</taxon>
        <taxon>Pezizomycotina</taxon>
        <taxon>Sordariomycetes</taxon>
        <taxon>Hypocreomycetidae</taxon>
        <taxon>Hypocreales</taxon>
        <taxon>Nectriaceae</taxon>
        <taxon>Fusarium</taxon>
    </lineage>
</organism>
<evidence type="ECO:0000256" key="9">
    <source>
        <dbReference type="SAM" id="MobiDB-lite"/>
    </source>
</evidence>
<feature type="domain" description="ABC transporter" evidence="11">
    <location>
        <begin position="377"/>
        <end position="621"/>
    </location>
</feature>
<gene>
    <name evidence="13" type="ORF">FLONG3_3204</name>
</gene>
<dbReference type="PROSITE" id="PS50893">
    <property type="entry name" value="ABC_TRANSPORTER_2"/>
    <property type="match status" value="2"/>
</dbReference>
<dbReference type="AlphaFoldDB" id="A0A395T2C7"/>
<evidence type="ECO:0000256" key="8">
    <source>
        <dbReference type="ARBA" id="ARBA00023136"/>
    </source>
</evidence>
<dbReference type="FunFam" id="3.40.50.300:FF:000251">
    <property type="entry name" value="ABC transporter B family member 19"/>
    <property type="match status" value="1"/>
</dbReference>
<dbReference type="InterPro" id="IPR003593">
    <property type="entry name" value="AAA+_ATPase"/>
</dbReference>
<dbReference type="OrthoDB" id="6500128at2759"/>
<dbReference type="PROSITE" id="PS50929">
    <property type="entry name" value="ABC_TM1F"/>
    <property type="match status" value="2"/>
</dbReference>
<keyword evidence="3" id="KW-0813">Transport</keyword>
<dbReference type="EMBL" id="PXOG01000060">
    <property type="protein sequence ID" value="RGP78667.1"/>
    <property type="molecule type" value="Genomic_DNA"/>
</dbReference>
<evidence type="ECO:0000256" key="5">
    <source>
        <dbReference type="ARBA" id="ARBA00022741"/>
    </source>
</evidence>
<dbReference type="STRING" id="694270.A0A395T2C7"/>
<feature type="domain" description="ABC transporter" evidence="11">
    <location>
        <begin position="1015"/>
        <end position="1256"/>
    </location>
</feature>
<evidence type="ECO:0000256" key="2">
    <source>
        <dbReference type="ARBA" id="ARBA00007577"/>
    </source>
</evidence>
<dbReference type="InterPro" id="IPR011527">
    <property type="entry name" value="ABC1_TM_dom"/>
</dbReference>
<feature type="domain" description="ABC transmembrane type-1" evidence="12">
    <location>
        <begin position="51"/>
        <end position="342"/>
    </location>
</feature>
<feature type="transmembrane region" description="Helical" evidence="10">
    <location>
        <begin position="174"/>
        <end position="194"/>
    </location>
</feature>
<evidence type="ECO:0000259" key="12">
    <source>
        <dbReference type="PROSITE" id="PS50929"/>
    </source>
</evidence>
<dbReference type="GO" id="GO:0090374">
    <property type="term" value="P:oligopeptide export from mitochondrion"/>
    <property type="evidence" value="ECO:0007669"/>
    <property type="project" value="TreeGrafter"/>
</dbReference>
<keyword evidence="4 10" id="KW-0812">Transmembrane</keyword>
<dbReference type="Pfam" id="PF00005">
    <property type="entry name" value="ABC_tran"/>
    <property type="match status" value="2"/>
</dbReference>
<evidence type="ECO:0000256" key="3">
    <source>
        <dbReference type="ARBA" id="ARBA00022448"/>
    </source>
</evidence>
<evidence type="ECO:0000313" key="13">
    <source>
        <dbReference type="EMBL" id="RGP78667.1"/>
    </source>
</evidence>
<comment type="caution">
    <text evidence="13">The sequence shown here is derived from an EMBL/GenBank/DDBJ whole genome shotgun (WGS) entry which is preliminary data.</text>
</comment>
<reference evidence="13 14" key="1">
    <citation type="journal article" date="2018" name="PLoS Pathog.">
        <title>Evolution of structural diversity of trichothecenes, a family of toxins produced by plant pathogenic and entomopathogenic fungi.</title>
        <authorList>
            <person name="Proctor R.H."/>
            <person name="McCormick S.P."/>
            <person name="Kim H.S."/>
            <person name="Cardoza R.E."/>
            <person name="Stanley A.M."/>
            <person name="Lindo L."/>
            <person name="Kelly A."/>
            <person name="Brown D.W."/>
            <person name="Lee T."/>
            <person name="Vaughan M.M."/>
            <person name="Alexander N.J."/>
            <person name="Busman M."/>
            <person name="Gutierrez S."/>
        </authorList>
    </citation>
    <scope>NUCLEOTIDE SEQUENCE [LARGE SCALE GENOMIC DNA]</scope>
    <source>
        <strain evidence="13 14">NRRL 20695</strain>
    </source>
</reference>
<feature type="transmembrane region" description="Helical" evidence="10">
    <location>
        <begin position="98"/>
        <end position="125"/>
    </location>
</feature>
<feature type="transmembrane region" description="Helical" evidence="10">
    <location>
        <begin position="733"/>
        <end position="756"/>
    </location>
</feature>
<dbReference type="Gene3D" id="3.40.50.300">
    <property type="entry name" value="P-loop containing nucleotide triphosphate hydrolases"/>
    <property type="match status" value="2"/>
</dbReference>
<evidence type="ECO:0000256" key="7">
    <source>
        <dbReference type="ARBA" id="ARBA00022989"/>
    </source>
</evidence>
<dbReference type="GO" id="GO:0005743">
    <property type="term" value="C:mitochondrial inner membrane"/>
    <property type="evidence" value="ECO:0007669"/>
    <property type="project" value="TreeGrafter"/>
</dbReference>
<evidence type="ECO:0000256" key="6">
    <source>
        <dbReference type="ARBA" id="ARBA00022840"/>
    </source>
</evidence>
<dbReference type="InterPro" id="IPR027417">
    <property type="entry name" value="P-loop_NTPase"/>
</dbReference>
<dbReference type="FunFam" id="3.40.50.300:FF:000913">
    <property type="entry name" value="ABC multidrug transporter SitT"/>
    <property type="match status" value="1"/>
</dbReference>
<feature type="transmembrane region" description="Helical" evidence="10">
    <location>
        <begin position="807"/>
        <end position="830"/>
    </location>
</feature>
<feature type="region of interest" description="Disordered" evidence="9">
    <location>
        <begin position="1"/>
        <end position="25"/>
    </location>
</feature>
<keyword evidence="14" id="KW-1185">Reference proteome</keyword>
<feature type="compositionally biased region" description="Polar residues" evidence="9">
    <location>
        <begin position="10"/>
        <end position="21"/>
    </location>
</feature>
<dbReference type="Gene3D" id="1.20.1560.10">
    <property type="entry name" value="ABC transporter type 1, transmembrane domain"/>
    <property type="match status" value="1"/>
</dbReference>
<dbReference type="CDD" id="cd03249">
    <property type="entry name" value="ABC_MTABC3_MDL1_MDL2"/>
    <property type="match status" value="1"/>
</dbReference>
<proteinExistence type="inferred from homology"/>
<dbReference type="InterPro" id="IPR003439">
    <property type="entry name" value="ABC_transporter-like_ATP-bd"/>
</dbReference>
<name>A0A395T2C7_9HYPO</name>
<dbReference type="SUPFAM" id="SSF52540">
    <property type="entry name" value="P-loop containing nucleoside triphosphate hydrolases"/>
    <property type="match status" value="2"/>
</dbReference>
<evidence type="ECO:0000256" key="4">
    <source>
        <dbReference type="ARBA" id="ARBA00022692"/>
    </source>
</evidence>
<comment type="subcellular location">
    <subcellularLocation>
        <location evidence="1">Membrane</location>
        <topology evidence="1">Multi-pass membrane protein</topology>
    </subcellularLocation>
</comment>
<evidence type="ECO:0000256" key="10">
    <source>
        <dbReference type="SAM" id="Phobius"/>
    </source>
</evidence>
<dbReference type="CDD" id="cd18578">
    <property type="entry name" value="ABC_6TM_Pgp_ABCB1_D2_like"/>
    <property type="match status" value="1"/>
</dbReference>
<dbReference type="GO" id="GO:0005524">
    <property type="term" value="F:ATP binding"/>
    <property type="evidence" value="ECO:0007669"/>
    <property type="project" value="UniProtKB-KW"/>
</dbReference>
<feature type="transmembrane region" description="Helical" evidence="10">
    <location>
        <begin position="314"/>
        <end position="334"/>
    </location>
</feature>
<dbReference type="InterPro" id="IPR036640">
    <property type="entry name" value="ABC1_TM_sf"/>
</dbReference>
<keyword evidence="7 10" id="KW-1133">Transmembrane helix</keyword>
<feature type="transmembrane region" description="Helical" evidence="10">
    <location>
        <begin position="278"/>
        <end position="302"/>
    </location>
</feature>
<comment type="similarity">
    <text evidence="2">Belongs to the ABC transporter superfamily. ABCB family. Multidrug resistance exporter (TC 3.A.1.201) subfamily.</text>
</comment>
<feature type="transmembrane region" description="Helical" evidence="10">
    <location>
        <begin position="920"/>
        <end position="941"/>
    </location>
</feature>
<feature type="transmembrane region" description="Helical" evidence="10">
    <location>
        <begin position="47"/>
        <end position="71"/>
    </location>
</feature>
<dbReference type="PANTHER" id="PTHR43394:SF27">
    <property type="entry name" value="ATP-DEPENDENT TRANSLOCASE ABCB1-LIKE"/>
    <property type="match status" value="1"/>
</dbReference>
<protein>
    <submittedName>
        <fullName evidence="13">Multidrug resistance</fullName>
    </submittedName>
</protein>
<feature type="transmembrane region" description="Helical" evidence="10">
    <location>
        <begin position="836"/>
        <end position="854"/>
    </location>
</feature>
<dbReference type="GO" id="GO:0015421">
    <property type="term" value="F:ABC-type oligopeptide transporter activity"/>
    <property type="evidence" value="ECO:0007669"/>
    <property type="project" value="TreeGrafter"/>
</dbReference>
<evidence type="ECO:0000256" key="1">
    <source>
        <dbReference type="ARBA" id="ARBA00004141"/>
    </source>
</evidence>
<feature type="transmembrane region" description="Helical" evidence="10">
    <location>
        <begin position="953"/>
        <end position="973"/>
    </location>
</feature>
<dbReference type="CDD" id="cd18577">
    <property type="entry name" value="ABC_6TM_Pgp_ABCB1_D1_like"/>
    <property type="match status" value="1"/>
</dbReference>
<dbReference type="PANTHER" id="PTHR43394">
    <property type="entry name" value="ATP-DEPENDENT PERMEASE MDL1, MITOCHONDRIAL"/>
    <property type="match status" value="1"/>
</dbReference>
<feature type="transmembrane region" description="Helical" evidence="10">
    <location>
        <begin position="690"/>
        <end position="713"/>
    </location>
</feature>
<dbReference type="SUPFAM" id="SSF90123">
    <property type="entry name" value="ABC transporter transmembrane region"/>
    <property type="match status" value="2"/>
</dbReference>